<reference evidence="1" key="1">
    <citation type="submission" date="2013-04" db="EMBL/GenBank/DDBJ databases">
        <authorList>
            <person name="Qu J."/>
            <person name="Murali S.C."/>
            <person name="Bandaranaike D."/>
            <person name="Bellair M."/>
            <person name="Blankenburg K."/>
            <person name="Chao H."/>
            <person name="Dinh H."/>
            <person name="Doddapaneni H."/>
            <person name="Downs B."/>
            <person name="Dugan-Rocha S."/>
            <person name="Elkadiri S."/>
            <person name="Gnanaolivu R.D."/>
            <person name="Hernandez B."/>
            <person name="Javaid M."/>
            <person name="Jayaseelan J.C."/>
            <person name="Lee S."/>
            <person name="Li M."/>
            <person name="Ming W."/>
            <person name="Munidasa M."/>
            <person name="Muniz J."/>
            <person name="Nguyen L."/>
            <person name="Ongeri F."/>
            <person name="Osuji N."/>
            <person name="Pu L.-L."/>
            <person name="Puazo M."/>
            <person name="Qu C."/>
            <person name="Quiroz J."/>
            <person name="Raj R."/>
            <person name="Weissenberger G."/>
            <person name="Xin Y."/>
            <person name="Zou X."/>
            <person name="Han Y."/>
            <person name="Richards S."/>
            <person name="Worley K."/>
            <person name="Muzny D."/>
            <person name="Gibbs R."/>
        </authorList>
    </citation>
    <scope>NUCLEOTIDE SEQUENCE</scope>
    <source>
        <strain evidence="1">Sampled in the wild</strain>
    </source>
</reference>
<dbReference type="Gene3D" id="3.60.10.10">
    <property type="entry name" value="Endonuclease/exonuclease/phosphatase"/>
    <property type="match status" value="1"/>
</dbReference>
<dbReference type="InterPro" id="IPR036691">
    <property type="entry name" value="Endo/exonu/phosph_ase_sf"/>
</dbReference>
<dbReference type="Proteomes" id="UP000792457">
    <property type="component" value="Unassembled WGS sequence"/>
</dbReference>
<accession>A0A8K0P878</accession>
<organism evidence="1 2">
    <name type="scientific">Ladona fulva</name>
    <name type="common">Scarce chaser dragonfly</name>
    <name type="synonym">Libellula fulva</name>
    <dbReference type="NCBI Taxonomy" id="123851"/>
    <lineage>
        <taxon>Eukaryota</taxon>
        <taxon>Metazoa</taxon>
        <taxon>Ecdysozoa</taxon>
        <taxon>Arthropoda</taxon>
        <taxon>Hexapoda</taxon>
        <taxon>Insecta</taxon>
        <taxon>Pterygota</taxon>
        <taxon>Palaeoptera</taxon>
        <taxon>Odonata</taxon>
        <taxon>Epiprocta</taxon>
        <taxon>Anisoptera</taxon>
        <taxon>Libelluloidea</taxon>
        <taxon>Libellulidae</taxon>
        <taxon>Ladona</taxon>
    </lineage>
</organism>
<sequence>MWTTWYNDFEKFKNLHALFDLRIEIRPFTKPVQPSQCMRCMQFGQTKNLCNLPANCSKCGQNHPIAECPSDINAPAIVDKDILRLTRAARSAAAPSNSEKTFPPLDPPMKTYSQSIQQQTQSFDLHFADEDESDDLMNQFLIWSKENDINICFLQETHLEPGSRIDTQHYQFVRLDYNKRSDGVGILLKYINNKIIYYQPIDEEITTEKIDCQIDMLNDLLQLAKDHSTKLVTTTPDYPPLPFTISDLITRRNRTKRQSI</sequence>
<gene>
    <name evidence="1" type="ORF">J437_LFUL016792</name>
</gene>
<dbReference type="AlphaFoldDB" id="A0A8K0P878"/>
<proteinExistence type="predicted"/>
<evidence type="ECO:0000313" key="2">
    <source>
        <dbReference type="Proteomes" id="UP000792457"/>
    </source>
</evidence>
<dbReference type="EMBL" id="KZ308797">
    <property type="protein sequence ID" value="KAG8234334.1"/>
    <property type="molecule type" value="Genomic_DNA"/>
</dbReference>
<comment type="caution">
    <text evidence="1">The sequence shown here is derived from an EMBL/GenBank/DDBJ whole genome shotgun (WGS) entry which is preliminary data.</text>
</comment>
<name>A0A8K0P878_LADFU</name>
<keyword evidence="2" id="KW-1185">Reference proteome</keyword>
<reference evidence="1" key="2">
    <citation type="submission" date="2017-10" db="EMBL/GenBank/DDBJ databases">
        <title>Ladona fulva Genome sequencing and assembly.</title>
        <authorList>
            <person name="Murali S."/>
            <person name="Richards S."/>
            <person name="Bandaranaike D."/>
            <person name="Bellair M."/>
            <person name="Blankenburg K."/>
            <person name="Chao H."/>
            <person name="Dinh H."/>
            <person name="Doddapaneni H."/>
            <person name="Dugan-Rocha S."/>
            <person name="Elkadiri S."/>
            <person name="Gnanaolivu R."/>
            <person name="Hernandez B."/>
            <person name="Skinner E."/>
            <person name="Javaid M."/>
            <person name="Lee S."/>
            <person name="Li M."/>
            <person name="Ming W."/>
            <person name="Munidasa M."/>
            <person name="Muniz J."/>
            <person name="Nguyen L."/>
            <person name="Hughes D."/>
            <person name="Osuji N."/>
            <person name="Pu L.-L."/>
            <person name="Puazo M."/>
            <person name="Qu C."/>
            <person name="Quiroz J."/>
            <person name="Raj R."/>
            <person name="Weissenberger G."/>
            <person name="Xin Y."/>
            <person name="Zou X."/>
            <person name="Han Y."/>
            <person name="Worley K."/>
            <person name="Muzny D."/>
            <person name="Gibbs R."/>
        </authorList>
    </citation>
    <scope>NUCLEOTIDE SEQUENCE</scope>
    <source>
        <strain evidence="1">Sampled in the wild</strain>
    </source>
</reference>
<evidence type="ECO:0000313" key="1">
    <source>
        <dbReference type="EMBL" id="KAG8234334.1"/>
    </source>
</evidence>
<protein>
    <submittedName>
        <fullName evidence="1">Uncharacterized protein</fullName>
    </submittedName>
</protein>